<dbReference type="EMBL" id="GGEC01056289">
    <property type="protein sequence ID" value="MBX36773.1"/>
    <property type="molecule type" value="Transcribed_RNA"/>
</dbReference>
<proteinExistence type="predicted"/>
<accession>A0A2P2N2R0</accession>
<dbReference type="AlphaFoldDB" id="A0A2P2N2R0"/>
<protein>
    <submittedName>
        <fullName evidence="1">Uncharacterized protein</fullName>
    </submittedName>
</protein>
<evidence type="ECO:0000313" key="1">
    <source>
        <dbReference type="EMBL" id="MBX36773.1"/>
    </source>
</evidence>
<reference evidence="1" key="1">
    <citation type="submission" date="2018-02" db="EMBL/GenBank/DDBJ databases">
        <title>Rhizophora mucronata_Transcriptome.</title>
        <authorList>
            <person name="Meera S.P."/>
            <person name="Sreeshan A."/>
            <person name="Augustine A."/>
        </authorList>
    </citation>
    <scope>NUCLEOTIDE SEQUENCE</scope>
    <source>
        <tissue evidence="1">Leaf</tissue>
    </source>
</reference>
<organism evidence="1">
    <name type="scientific">Rhizophora mucronata</name>
    <name type="common">Asiatic mangrove</name>
    <dbReference type="NCBI Taxonomy" id="61149"/>
    <lineage>
        <taxon>Eukaryota</taxon>
        <taxon>Viridiplantae</taxon>
        <taxon>Streptophyta</taxon>
        <taxon>Embryophyta</taxon>
        <taxon>Tracheophyta</taxon>
        <taxon>Spermatophyta</taxon>
        <taxon>Magnoliopsida</taxon>
        <taxon>eudicotyledons</taxon>
        <taxon>Gunneridae</taxon>
        <taxon>Pentapetalae</taxon>
        <taxon>rosids</taxon>
        <taxon>fabids</taxon>
        <taxon>Malpighiales</taxon>
        <taxon>Rhizophoraceae</taxon>
        <taxon>Rhizophora</taxon>
    </lineage>
</organism>
<name>A0A2P2N2R0_RHIMU</name>
<sequence>MYLFFIEKWKFDVRIPCWPIEWCVGPGISAAQMEPRDNDWILGSLSLLPYKGLVK</sequence>